<dbReference type="GO" id="GO:0036381">
    <property type="term" value="F:pyridoxal 5'-phosphate synthase (glutamine hydrolysing) activity"/>
    <property type="evidence" value="ECO:0007669"/>
    <property type="project" value="UniProtKB-EC"/>
</dbReference>
<protein>
    <recommendedName>
        <fullName evidence="2">pyridoxal 5'-phosphate synthase (glutamine hydrolyzing)</fullName>
        <ecNumber evidence="2">4.3.3.6</ecNumber>
    </recommendedName>
</protein>
<dbReference type="GO" id="GO:0008615">
    <property type="term" value="P:pyridoxine biosynthetic process"/>
    <property type="evidence" value="ECO:0007669"/>
    <property type="project" value="TreeGrafter"/>
</dbReference>
<proteinExistence type="inferred from homology"/>
<evidence type="ECO:0000256" key="5">
    <source>
        <dbReference type="ARBA" id="ARBA00037142"/>
    </source>
</evidence>
<accession>A0AA88VYL8</accession>
<evidence type="ECO:0000313" key="8">
    <source>
        <dbReference type="EMBL" id="KAK3016507.1"/>
    </source>
</evidence>
<dbReference type="InterPro" id="IPR001852">
    <property type="entry name" value="PdxS/SNZ"/>
</dbReference>
<keyword evidence="9" id="KW-1185">Reference proteome</keyword>
<dbReference type="GO" id="GO:0042823">
    <property type="term" value="P:pyridoxal phosphate biosynthetic process"/>
    <property type="evidence" value="ECO:0007669"/>
    <property type="project" value="InterPro"/>
</dbReference>
<dbReference type="Gene3D" id="3.20.20.70">
    <property type="entry name" value="Aldolase class I"/>
    <property type="match status" value="1"/>
</dbReference>
<dbReference type="PANTHER" id="PTHR31829:SF0">
    <property type="entry name" value="PYRIDOXAL 5'-PHOSPHATE SYNTHASE SUBUNIT SNZ1-RELATED"/>
    <property type="match status" value="1"/>
</dbReference>
<evidence type="ECO:0000256" key="6">
    <source>
        <dbReference type="ARBA" id="ARBA00047992"/>
    </source>
</evidence>
<keyword evidence="4" id="KW-0704">Schiff base</keyword>
<evidence type="ECO:0000256" key="2">
    <source>
        <dbReference type="ARBA" id="ARBA00012084"/>
    </source>
</evidence>
<gene>
    <name evidence="8" type="ORF">RJ639_007196</name>
</gene>
<dbReference type="PANTHER" id="PTHR31829">
    <property type="entry name" value="PYRIDOXAL 5'-PHOSPHATE SYNTHASE SUBUNIT SNZ1-RELATED"/>
    <property type="match status" value="1"/>
</dbReference>
<name>A0AA88VYL8_9ASTE</name>
<evidence type="ECO:0000256" key="7">
    <source>
        <dbReference type="PROSITE-ProRule" id="PRU00481"/>
    </source>
</evidence>
<sequence>MEEVESGNQSSRPFLDGKMTTKQLGRLSVVHFAAGRLATLEYAALMMELGCDGVFVCLGVFKSWDLVRRGRAIVQAVHYSDLKVLAVVSCGLGEYILCTQQKFLVLNLLIPIVEEKIIKKGNKKNISGYLNSRLPRKKISNGSPCYCMTSFMPCNNSFLAALQLGSLLLDPL</sequence>
<comment type="caution">
    <text evidence="8">The sequence shown here is derived from an EMBL/GenBank/DDBJ whole genome shotgun (WGS) entry which is preliminary data.</text>
</comment>
<dbReference type="GO" id="GO:0006520">
    <property type="term" value="P:amino acid metabolic process"/>
    <property type="evidence" value="ECO:0007669"/>
    <property type="project" value="TreeGrafter"/>
</dbReference>
<evidence type="ECO:0000256" key="1">
    <source>
        <dbReference type="ARBA" id="ARBA00004737"/>
    </source>
</evidence>
<comment type="pathway">
    <text evidence="1">Cofactor biosynthesis; pyridoxal 5'-phosphate biosynthesis.</text>
</comment>
<keyword evidence="3" id="KW-0663">Pyridoxal phosphate</keyword>
<dbReference type="Proteomes" id="UP001188597">
    <property type="component" value="Unassembled WGS sequence"/>
</dbReference>
<evidence type="ECO:0000256" key="3">
    <source>
        <dbReference type="ARBA" id="ARBA00022898"/>
    </source>
</evidence>
<dbReference type="PROSITE" id="PS51129">
    <property type="entry name" value="PDXS_SNZ_2"/>
    <property type="match status" value="1"/>
</dbReference>
<comment type="function">
    <text evidence="5">Catalyzes the formation of pyridoxal 5'-phosphate from ribose 5-phosphate (RBP), glyceraldehyde 3-phosphate (G3P) and ammonia. The ammonia is provided by PDX2. Can also use ribulose 5-phosphate and dihydroxyacetone phosphate as substrates, resulting from enzyme-catalyzed isomerization of RBP and G3P, respectively. Also plays an indirect role in resistance to singlet oxygen-generating photosensitizers.</text>
</comment>
<evidence type="ECO:0000256" key="4">
    <source>
        <dbReference type="ARBA" id="ARBA00023270"/>
    </source>
</evidence>
<reference evidence="8" key="1">
    <citation type="submission" date="2022-12" db="EMBL/GenBank/DDBJ databases">
        <title>Draft genome assemblies for two species of Escallonia (Escalloniales).</title>
        <authorList>
            <person name="Chanderbali A."/>
            <person name="Dervinis C."/>
            <person name="Anghel I."/>
            <person name="Soltis D."/>
            <person name="Soltis P."/>
            <person name="Zapata F."/>
        </authorList>
    </citation>
    <scope>NUCLEOTIDE SEQUENCE</scope>
    <source>
        <strain evidence="8">UCBG64.0493</strain>
        <tissue evidence="8">Leaf</tissue>
    </source>
</reference>
<comment type="catalytic activity">
    <reaction evidence="6">
        <text>aldehydo-D-ribose 5-phosphate + D-glyceraldehyde 3-phosphate + L-glutamine = pyridoxal 5'-phosphate + L-glutamate + phosphate + 3 H2O + H(+)</text>
        <dbReference type="Rhea" id="RHEA:31507"/>
        <dbReference type="ChEBI" id="CHEBI:15377"/>
        <dbReference type="ChEBI" id="CHEBI:15378"/>
        <dbReference type="ChEBI" id="CHEBI:29985"/>
        <dbReference type="ChEBI" id="CHEBI:43474"/>
        <dbReference type="ChEBI" id="CHEBI:58273"/>
        <dbReference type="ChEBI" id="CHEBI:58359"/>
        <dbReference type="ChEBI" id="CHEBI:59776"/>
        <dbReference type="ChEBI" id="CHEBI:597326"/>
        <dbReference type="EC" id="4.3.3.6"/>
    </reaction>
</comment>
<dbReference type="EC" id="4.3.3.6" evidence="2"/>
<comment type="similarity">
    <text evidence="7">Belongs to the PdxS/SNZ family.</text>
</comment>
<organism evidence="8 9">
    <name type="scientific">Escallonia herrerae</name>
    <dbReference type="NCBI Taxonomy" id="1293975"/>
    <lineage>
        <taxon>Eukaryota</taxon>
        <taxon>Viridiplantae</taxon>
        <taxon>Streptophyta</taxon>
        <taxon>Embryophyta</taxon>
        <taxon>Tracheophyta</taxon>
        <taxon>Spermatophyta</taxon>
        <taxon>Magnoliopsida</taxon>
        <taxon>eudicotyledons</taxon>
        <taxon>Gunneridae</taxon>
        <taxon>Pentapetalae</taxon>
        <taxon>asterids</taxon>
        <taxon>campanulids</taxon>
        <taxon>Escalloniales</taxon>
        <taxon>Escalloniaceae</taxon>
        <taxon>Escallonia</taxon>
    </lineage>
</organism>
<dbReference type="AlphaFoldDB" id="A0AA88VYL8"/>
<dbReference type="SUPFAM" id="SSF51366">
    <property type="entry name" value="Ribulose-phoshate binding barrel"/>
    <property type="match status" value="1"/>
</dbReference>
<dbReference type="EMBL" id="JAVXUP010001064">
    <property type="protein sequence ID" value="KAK3016507.1"/>
    <property type="molecule type" value="Genomic_DNA"/>
</dbReference>
<dbReference type="InterPro" id="IPR013785">
    <property type="entry name" value="Aldolase_TIM"/>
</dbReference>
<dbReference type="InterPro" id="IPR011060">
    <property type="entry name" value="RibuloseP-bd_barrel"/>
</dbReference>
<evidence type="ECO:0000313" key="9">
    <source>
        <dbReference type="Proteomes" id="UP001188597"/>
    </source>
</evidence>